<dbReference type="AlphaFoldDB" id="A0A059DZI4"/>
<dbReference type="Proteomes" id="UP000024547">
    <property type="component" value="Unassembled WGS sequence"/>
</dbReference>
<keyword evidence="2" id="KW-1185">Reference proteome</keyword>
<dbReference type="EMBL" id="AWFH01000023">
    <property type="protein sequence ID" value="KCZ60402.1"/>
    <property type="molecule type" value="Genomic_DNA"/>
</dbReference>
<evidence type="ECO:0000313" key="1">
    <source>
        <dbReference type="EMBL" id="KCZ60402.1"/>
    </source>
</evidence>
<accession>A0A059DZI4</accession>
<name>A0A059DZI4_9PROT</name>
<dbReference type="STRING" id="1280948.HY36_05330"/>
<protein>
    <submittedName>
        <fullName evidence="1">Uncharacterized protein</fullName>
    </submittedName>
</protein>
<gene>
    <name evidence="1" type="ORF">HY36_05330</name>
</gene>
<reference evidence="1 2" key="1">
    <citation type="journal article" date="2014" name="Antonie Van Leeuwenhoek">
        <title>Hyphomonas beringensis sp. nov. and Hyphomonas chukchiensis sp. nov., isolated from surface seawater of the Bering Sea and Chukchi Sea.</title>
        <authorList>
            <person name="Li C."/>
            <person name="Lai Q."/>
            <person name="Li G."/>
            <person name="Dong C."/>
            <person name="Wang J."/>
            <person name="Liao Y."/>
            <person name="Shao Z."/>
        </authorList>
    </citation>
    <scope>NUCLEOTIDE SEQUENCE [LARGE SCALE GENOMIC DNA]</scope>
    <source>
        <strain evidence="1 2">22II1-22F38</strain>
    </source>
</reference>
<evidence type="ECO:0000313" key="2">
    <source>
        <dbReference type="Proteomes" id="UP000024547"/>
    </source>
</evidence>
<proteinExistence type="predicted"/>
<comment type="caution">
    <text evidence="1">The sequence shown here is derived from an EMBL/GenBank/DDBJ whole genome shotgun (WGS) entry which is preliminary data.</text>
</comment>
<sequence>MFQVGIVKLRVEQHETIFKEVGDEMHECDFRRVSRARKHALTEESAAERHAVQPAY</sequence>
<organism evidence="1 2">
    <name type="scientific">Hyphomonas atlantica</name>
    <dbReference type="NCBI Taxonomy" id="1280948"/>
    <lineage>
        <taxon>Bacteria</taxon>
        <taxon>Pseudomonadati</taxon>
        <taxon>Pseudomonadota</taxon>
        <taxon>Alphaproteobacteria</taxon>
        <taxon>Hyphomonadales</taxon>
        <taxon>Hyphomonadaceae</taxon>
        <taxon>Hyphomonas</taxon>
    </lineage>
</organism>